<reference evidence="2" key="1">
    <citation type="submission" date="2017-12" db="EMBL/GenBank/DDBJ databases">
        <authorList>
            <person name="Sharma R."/>
            <person name="Yeates E.L."/>
            <person name="Beatty N.J."/>
            <person name="Choi M.C."/>
            <person name="Duncan S."/>
            <person name="Fajardo C.P."/>
            <person name="Ferguson H.P."/>
            <person name="Kruger J.L."/>
            <person name="Webb C.J."/>
            <person name="Grose J.H."/>
        </authorList>
    </citation>
    <scope>NUCLEOTIDE SEQUENCE [LARGE SCALE GENOMIC DNA]</scope>
</reference>
<proteinExistence type="predicted"/>
<name>A0A2H5BIW7_9CAUD</name>
<evidence type="ECO:0000313" key="2">
    <source>
        <dbReference type="Proteomes" id="UP000241260"/>
    </source>
</evidence>
<protein>
    <submittedName>
        <fullName evidence="1">Uncharacterized protein</fullName>
    </submittedName>
</protein>
<evidence type="ECO:0000313" key="1">
    <source>
        <dbReference type="EMBL" id="AUG86276.1"/>
    </source>
</evidence>
<gene>
    <name evidence="1" type="ORF">DESERTFOX_169</name>
</gene>
<dbReference type="Proteomes" id="UP000241260">
    <property type="component" value="Segment"/>
</dbReference>
<keyword evidence="2" id="KW-1185">Reference proteome</keyword>
<organism evidence="1 2">
    <name type="scientific">Erwinia phage vB_EamM_Desertfox</name>
    <dbReference type="NCBI Taxonomy" id="2060127"/>
    <lineage>
        <taxon>Viruses</taxon>
        <taxon>Duplodnaviria</taxon>
        <taxon>Heunggongvirae</taxon>
        <taxon>Uroviricota</taxon>
        <taxon>Caudoviricetes</taxon>
        <taxon>Chimalliviridae</taxon>
        <taxon>Agricanvirus</taxon>
        <taxon>Agricanvirus desertfox</taxon>
    </lineage>
</organism>
<accession>A0A2H5BIW7</accession>
<sequence>MDLSKLIRDKDRVRANLVKLDDNSVVAKGGCKIYIPGRYVNKGLAGIGDTIWTVGIFTIVTDSGFYCTALGPATITLDPTDIRQVKVDGNPYYEFSFEPGATVIQSTIVGKNDRLIGPLFNEFLINGNVPYGFNLLDLIKLFKLSQKYCGFTMGTNNQIFEAIVNIVARDSKDLNKLYRYTVNSLDEIYTNPPTIIGLRNAAKTSTNTVAKLVGSYFADGLVSALISPSDRVEGVEEILRK</sequence>
<dbReference type="EMBL" id="MG655268">
    <property type="protein sequence ID" value="AUG86276.1"/>
    <property type="molecule type" value="Genomic_DNA"/>
</dbReference>